<dbReference type="Proteomes" id="UP000602124">
    <property type="component" value="Unassembled WGS sequence"/>
</dbReference>
<evidence type="ECO:0000313" key="2">
    <source>
        <dbReference type="EMBL" id="MBJ3786943.1"/>
    </source>
</evidence>
<feature type="compositionally biased region" description="Basic and acidic residues" evidence="1">
    <location>
        <begin position="61"/>
        <end position="73"/>
    </location>
</feature>
<keyword evidence="3" id="KW-1185">Reference proteome</keyword>
<gene>
    <name evidence="2" type="ORF">JEQ47_19625</name>
</gene>
<dbReference type="RefSeq" id="WP_198878140.1">
    <property type="nucleotide sequence ID" value="NZ_JAEKMH010000006.1"/>
</dbReference>
<comment type="caution">
    <text evidence="2">The sequence shown here is derived from an EMBL/GenBank/DDBJ whole genome shotgun (WGS) entry which is preliminary data.</text>
</comment>
<sequence length="73" mass="7816">MVHFLGIFGPDRFARSSGQEAPNKANFFGGLPDAAMGAVPMTRAEQDACYLSGKAPLPHDGLADPRRDGMPER</sequence>
<dbReference type="AlphaFoldDB" id="A0A934J2B1"/>
<reference evidence="2" key="1">
    <citation type="submission" date="2020-12" db="EMBL/GenBank/DDBJ databases">
        <title>Devosia sp. MSA67 isolated from Mo River.</title>
        <authorList>
            <person name="Ma F."/>
            <person name="Zi Z."/>
        </authorList>
    </citation>
    <scope>NUCLEOTIDE SEQUENCE</scope>
    <source>
        <strain evidence="2">MSA67</strain>
    </source>
</reference>
<dbReference type="EMBL" id="JAEKMH010000006">
    <property type="protein sequence ID" value="MBJ3786943.1"/>
    <property type="molecule type" value="Genomic_DNA"/>
</dbReference>
<name>A0A934J2B1_9HYPH</name>
<proteinExistence type="predicted"/>
<organism evidence="2 3">
    <name type="scientific">Devosia sediminis</name>
    <dbReference type="NCBI Taxonomy" id="2798801"/>
    <lineage>
        <taxon>Bacteria</taxon>
        <taxon>Pseudomonadati</taxon>
        <taxon>Pseudomonadota</taxon>
        <taxon>Alphaproteobacteria</taxon>
        <taxon>Hyphomicrobiales</taxon>
        <taxon>Devosiaceae</taxon>
        <taxon>Devosia</taxon>
    </lineage>
</organism>
<evidence type="ECO:0000256" key="1">
    <source>
        <dbReference type="SAM" id="MobiDB-lite"/>
    </source>
</evidence>
<feature type="region of interest" description="Disordered" evidence="1">
    <location>
        <begin position="52"/>
        <end position="73"/>
    </location>
</feature>
<protein>
    <submittedName>
        <fullName evidence="2">Uncharacterized protein</fullName>
    </submittedName>
</protein>
<accession>A0A934J2B1</accession>
<evidence type="ECO:0000313" key="3">
    <source>
        <dbReference type="Proteomes" id="UP000602124"/>
    </source>
</evidence>